<dbReference type="Proteomes" id="UP000807716">
    <property type="component" value="Unassembled WGS sequence"/>
</dbReference>
<feature type="compositionally biased region" description="Basic and acidic residues" evidence="10">
    <location>
        <begin position="111"/>
        <end position="129"/>
    </location>
</feature>
<comment type="similarity">
    <text evidence="2">Belongs to the RRN7/TAF1B family.</text>
</comment>
<evidence type="ECO:0000256" key="2">
    <source>
        <dbReference type="ARBA" id="ARBA00006899"/>
    </source>
</evidence>
<comment type="caution">
    <text evidence="14">The sequence shown here is derived from an EMBL/GenBank/DDBJ whole genome shotgun (WGS) entry which is preliminary data.</text>
</comment>
<accession>A0A9P6U2N0</accession>
<feature type="domain" description="Rrn7/TAF1B C-terminal cyclin" evidence="13">
    <location>
        <begin position="221"/>
        <end position="341"/>
    </location>
</feature>
<dbReference type="PANTHER" id="PTHR31576:SF2">
    <property type="entry name" value="TATA BOX-BINDING PROTEIN-ASSOCIATED FACTOR RNA POLYMERASE I SUBUNIT B"/>
    <property type="match status" value="1"/>
</dbReference>
<keyword evidence="6" id="KW-0805">Transcription regulation</keyword>
<protein>
    <submittedName>
        <fullName evidence="14">Pol I core factor CF</fullName>
    </submittedName>
</protein>
<keyword evidence="11" id="KW-0812">Transmembrane</keyword>
<keyword evidence="5" id="KW-0862">Zinc</keyword>
<keyword evidence="9" id="KW-0539">Nucleus</keyword>
<comment type="subcellular location">
    <subcellularLocation>
        <location evidence="1">Nucleus</location>
        <location evidence="1">Nucleolus</location>
    </subcellularLocation>
</comment>
<keyword evidence="3" id="KW-0479">Metal-binding</keyword>
<evidence type="ECO:0000259" key="12">
    <source>
        <dbReference type="Pfam" id="PF20644"/>
    </source>
</evidence>
<evidence type="ECO:0000256" key="6">
    <source>
        <dbReference type="ARBA" id="ARBA00023015"/>
    </source>
</evidence>
<dbReference type="InterPro" id="IPR033599">
    <property type="entry name" value="TAF1B/Rrn7"/>
</dbReference>
<feature type="domain" description="Rrn7/TAF1B N-terminal cyclin" evidence="12">
    <location>
        <begin position="97"/>
        <end position="199"/>
    </location>
</feature>
<feature type="region of interest" description="Disordered" evidence="10">
    <location>
        <begin position="38"/>
        <end position="142"/>
    </location>
</feature>
<name>A0A9P6U2N0_9FUNG</name>
<feature type="transmembrane region" description="Helical" evidence="11">
    <location>
        <begin position="289"/>
        <end position="309"/>
    </location>
</feature>
<evidence type="ECO:0000256" key="10">
    <source>
        <dbReference type="SAM" id="MobiDB-lite"/>
    </source>
</evidence>
<evidence type="ECO:0000256" key="11">
    <source>
        <dbReference type="SAM" id="Phobius"/>
    </source>
</evidence>
<dbReference type="Pfam" id="PF20645">
    <property type="entry name" value="Rrn7_cyclin_C"/>
    <property type="match status" value="1"/>
</dbReference>
<dbReference type="InterPro" id="IPR048538">
    <property type="entry name" value="Rrn7_cyclin_C"/>
</dbReference>
<keyword evidence="11" id="KW-0472">Membrane</keyword>
<evidence type="ECO:0000256" key="7">
    <source>
        <dbReference type="ARBA" id="ARBA00023125"/>
    </source>
</evidence>
<sequence length="506" mass="57256">MGFPPALEQVAFEYWTLYMTHYAHFPRPLPRRLRHAETKRKGMEEANVAKRTEQAESAGEQGQDQHQTKDDTGSDTSSSSESSDSDMDDSYSMSESSDDDEGIQAETLSSGDEKDTSENGGKGEKRKPSAADPGDQTTDMPYIKPLRGANYLQKLKVDYTLAICFLSCHHLRQPVVFADLYKWVTTGDLPFYRASSFVPPKMLAKFSSDLHFVFLPRKSKSPDRLAQAVHQLSMFFERRFKIVQPAPNIPPLAFRFVQELMLPVETYPCAVRLCHIFFDMRPNDIHFDLATYGAIYTMGVVVMLAKLFIGLDGRARHEGNALDLMNTFPKEKDWLRMLDVHHSLRMKHDTPLFVGEYEYYRDLNPEGYKEMASRWMAQDPNIRELEPKTPQDTVSPELQAFLRRLFSTVEPPQSSPAFPSTGGLSASPQVQGSGSSKQPRALRPGENFVLYTHQQTLEHDYGAFLGNYERVVGHAANAVGISRDEMHTATATVEVSLFKWWAKISA</sequence>
<proteinExistence type="inferred from homology"/>
<dbReference type="GO" id="GO:0001164">
    <property type="term" value="F:RNA polymerase I core promoter sequence-specific DNA binding"/>
    <property type="evidence" value="ECO:0007669"/>
    <property type="project" value="InterPro"/>
</dbReference>
<keyword evidence="15" id="KW-1185">Reference proteome</keyword>
<keyword evidence="8" id="KW-0804">Transcription</keyword>
<dbReference type="AlphaFoldDB" id="A0A9P6U2N0"/>
<dbReference type="OrthoDB" id="428577at2759"/>
<feature type="compositionally biased region" description="Polar residues" evidence="10">
    <location>
        <begin position="411"/>
        <end position="438"/>
    </location>
</feature>
<dbReference type="GO" id="GO:0008270">
    <property type="term" value="F:zinc ion binding"/>
    <property type="evidence" value="ECO:0007669"/>
    <property type="project" value="UniProtKB-KW"/>
</dbReference>
<dbReference type="EMBL" id="JAAAJB010000382">
    <property type="protein sequence ID" value="KAG0256971.1"/>
    <property type="molecule type" value="Genomic_DNA"/>
</dbReference>
<organism evidence="14 15">
    <name type="scientific">Actinomortierella ambigua</name>
    <dbReference type="NCBI Taxonomy" id="1343610"/>
    <lineage>
        <taxon>Eukaryota</taxon>
        <taxon>Fungi</taxon>
        <taxon>Fungi incertae sedis</taxon>
        <taxon>Mucoromycota</taxon>
        <taxon>Mortierellomycotina</taxon>
        <taxon>Mortierellomycetes</taxon>
        <taxon>Mortierellales</taxon>
        <taxon>Mortierellaceae</taxon>
        <taxon>Actinomortierella</taxon>
    </lineage>
</organism>
<dbReference type="GO" id="GO:0042790">
    <property type="term" value="P:nucleolar large rRNA transcription by RNA polymerase I"/>
    <property type="evidence" value="ECO:0007669"/>
    <property type="project" value="TreeGrafter"/>
</dbReference>
<evidence type="ECO:0000259" key="13">
    <source>
        <dbReference type="Pfam" id="PF20645"/>
    </source>
</evidence>
<keyword evidence="4" id="KW-0863">Zinc-finger</keyword>
<dbReference type="Pfam" id="PF20644">
    <property type="entry name" value="Rrn7_cyclin_N"/>
    <property type="match status" value="1"/>
</dbReference>
<dbReference type="GO" id="GO:0070860">
    <property type="term" value="C:RNA polymerase I core factor complex"/>
    <property type="evidence" value="ECO:0007669"/>
    <property type="project" value="InterPro"/>
</dbReference>
<evidence type="ECO:0000256" key="8">
    <source>
        <dbReference type="ARBA" id="ARBA00023163"/>
    </source>
</evidence>
<feature type="region of interest" description="Disordered" evidence="10">
    <location>
        <begin position="411"/>
        <end position="441"/>
    </location>
</feature>
<evidence type="ECO:0000256" key="9">
    <source>
        <dbReference type="ARBA" id="ARBA00023242"/>
    </source>
</evidence>
<evidence type="ECO:0000313" key="14">
    <source>
        <dbReference type="EMBL" id="KAG0256971.1"/>
    </source>
</evidence>
<evidence type="ECO:0000256" key="1">
    <source>
        <dbReference type="ARBA" id="ARBA00004604"/>
    </source>
</evidence>
<dbReference type="InterPro" id="IPR048540">
    <property type="entry name" value="Rrn7_cyclin_N"/>
</dbReference>
<evidence type="ECO:0000256" key="4">
    <source>
        <dbReference type="ARBA" id="ARBA00022771"/>
    </source>
</evidence>
<dbReference type="PANTHER" id="PTHR31576">
    <property type="entry name" value="TATA BOX-BINDING PROTEIN-ASSOCIATED FACTOR RNA POLYMERASE I SUBUNIT B"/>
    <property type="match status" value="1"/>
</dbReference>
<gene>
    <name evidence="14" type="primary">RRN7</name>
    <name evidence="14" type="ORF">DFQ27_005376</name>
</gene>
<keyword evidence="7" id="KW-0238">DNA-binding</keyword>
<evidence type="ECO:0000256" key="5">
    <source>
        <dbReference type="ARBA" id="ARBA00022833"/>
    </source>
</evidence>
<evidence type="ECO:0000313" key="15">
    <source>
        <dbReference type="Proteomes" id="UP000807716"/>
    </source>
</evidence>
<evidence type="ECO:0000256" key="3">
    <source>
        <dbReference type="ARBA" id="ARBA00022723"/>
    </source>
</evidence>
<keyword evidence="11" id="KW-1133">Transmembrane helix</keyword>
<feature type="compositionally biased region" description="Basic and acidic residues" evidence="10">
    <location>
        <begin position="38"/>
        <end position="54"/>
    </location>
</feature>
<reference evidence="14" key="1">
    <citation type="journal article" date="2020" name="Fungal Divers.">
        <title>Resolving the Mortierellaceae phylogeny through synthesis of multi-gene phylogenetics and phylogenomics.</title>
        <authorList>
            <person name="Vandepol N."/>
            <person name="Liber J."/>
            <person name="Desiro A."/>
            <person name="Na H."/>
            <person name="Kennedy M."/>
            <person name="Barry K."/>
            <person name="Grigoriev I.V."/>
            <person name="Miller A.N."/>
            <person name="O'Donnell K."/>
            <person name="Stajich J.E."/>
            <person name="Bonito G."/>
        </authorList>
    </citation>
    <scope>NUCLEOTIDE SEQUENCE</scope>
    <source>
        <strain evidence="14">BC1065</strain>
    </source>
</reference>